<name>A0A1L7RRJ1_9ACTO</name>
<feature type="region of interest" description="Disordered" evidence="1">
    <location>
        <begin position="1"/>
        <end position="24"/>
    </location>
</feature>
<evidence type="ECO:0000313" key="2">
    <source>
        <dbReference type="EMBL" id="CED92178.1"/>
    </source>
</evidence>
<feature type="compositionally biased region" description="Low complexity" evidence="1">
    <location>
        <begin position="12"/>
        <end position="24"/>
    </location>
</feature>
<gene>
    <name evidence="2" type="ORF">AAM4_2346</name>
</gene>
<dbReference type="AlphaFoldDB" id="A0A1L7RRJ1"/>
<proteinExistence type="predicted"/>
<dbReference type="EMBL" id="LK995535">
    <property type="protein sequence ID" value="CED92178.1"/>
    <property type="molecule type" value="Genomic_DNA"/>
</dbReference>
<accession>A0A1L7RRJ1</accession>
<sequence>MYASTPHPFVTPSRPASSKPASKYPTMEELSRLFVDTDGVYDPRAAVYPLHADAGRVRDQVDAWLARKVASEHNAEVPAPPGAPMPEFTPKQWEWINFLTASAETAARAVGFEEGTRLGYRGGRVVGRTEGRVEVSEVVAGAFAGYVDEEAHAAAHLRADKELLAEVIKTLGAASERGAAA</sequence>
<organism evidence="2">
    <name type="scientific">Actinomyces succiniciruminis</name>
    <dbReference type="NCBI Taxonomy" id="1522002"/>
    <lineage>
        <taxon>Bacteria</taxon>
        <taxon>Bacillati</taxon>
        <taxon>Actinomycetota</taxon>
        <taxon>Actinomycetes</taxon>
        <taxon>Actinomycetales</taxon>
        <taxon>Actinomycetaceae</taxon>
        <taxon>Actinomyces</taxon>
    </lineage>
</organism>
<protein>
    <submittedName>
        <fullName evidence="2">Uncharacterized protein</fullName>
    </submittedName>
</protein>
<reference evidence="2" key="1">
    <citation type="submission" date="2014-07" db="EMBL/GenBank/DDBJ databases">
        <authorList>
            <person name="Zhang J.E."/>
            <person name="Yang H."/>
            <person name="Guo J."/>
            <person name="Deng Z."/>
            <person name="Luo H."/>
            <person name="Luo M."/>
            <person name="Zhao B."/>
        </authorList>
    </citation>
    <scope>NUCLEOTIDE SEQUENCE</scope>
    <source>
        <strain evidence="2">AM4</strain>
    </source>
</reference>
<evidence type="ECO:0000256" key="1">
    <source>
        <dbReference type="SAM" id="MobiDB-lite"/>
    </source>
</evidence>